<name>A0ABQ9ERR5_TEGGR</name>
<comment type="similarity">
    <text evidence="1">Belongs to the FAM110 family.</text>
</comment>
<dbReference type="PANTHER" id="PTHR14758">
    <property type="entry name" value="AGAP005440-PA"/>
    <property type="match status" value="1"/>
</dbReference>
<proteinExistence type="inferred from homology"/>
<evidence type="ECO:0000256" key="2">
    <source>
        <dbReference type="SAM" id="MobiDB-lite"/>
    </source>
</evidence>
<reference evidence="4 5" key="1">
    <citation type="submission" date="2022-12" db="EMBL/GenBank/DDBJ databases">
        <title>Chromosome-level genome of Tegillarca granosa.</title>
        <authorList>
            <person name="Kim J."/>
        </authorList>
    </citation>
    <scope>NUCLEOTIDE SEQUENCE [LARGE SCALE GENOMIC DNA]</scope>
    <source>
        <strain evidence="4">Teg-2019</strain>
        <tissue evidence="4">Adductor muscle</tissue>
    </source>
</reference>
<dbReference type="Proteomes" id="UP001217089">
    <property type="component" value="Unassembled WGS sequence"/>
</dbReference>
<sequence length="93" mass="10390">MGIDKSVLDPMIKLHEQCRKGSEFWESVSSLNSVSDRKSSCSSVHSQQGDKGKSSEKDLKERPSQSTSIVEKNARIIKWLYNVKKAGHPQQAS</sequence>
<organism evidence="4 5">
    <name type="scientific">Tegillarca granosa</name>
    <name type="common">Malaysian cockle</name>
    <name type="synonym">Anadara granosa</name>
    <dbReference type="NCBI Taxonomy" id="220873"/>
    <lineage>
        <taxon>Eukaryota</taxon>
        <taxon>Metazoa</taxon>
        <taxon>Spiralia</taxon>
        <taxon>Lophotrochozoa</taxon>
        <taxon>Mollusca</taxon>
        <taxon>Bivalvia</taxon>
        <taxon>Autobranchia</taxon>
        <taxon>Pteriomorphia</taxon>
        <taxon>Arcoida</taxon>
        <taxon>Arcoidea</taxon>
        <taxon>Arcidae</taxon>
        <taxon>Tegillarca</taxon>
    </lineage>
</organism>
<feature type="domain" description="Centrosome-associated FAM110 C-terminal" evidence="3">
    <location>
        <begin position="1"/>
        <end position="86"/>
    </location>
</feature>
<evidence type="ECO:0000256" key="1">
    <source>
        <dbReference type="ARBA" id="ARBA00010576"/>
    </source>
</evidence>
<protein>
    <recommendedName>
        <fullName evidence="3">Centrosome-associated FAM110 C-terminal domain-containing protein</fullName>
    </recommendedName>
</protein>
<feature type="region of interest" description="Disordered" evidence="2">
    <location>
        <begin position="33"/>
        <end position="68"/>
    </location>
</feature>
<accession>A0ABQ9ERR5</accession>
<gene>
    <name evidence="4" type="ORF">KUTeg_017177</name>
</gene>
<comment type="caution">
    <text evidence="4">The sequence shown here is derived from an EMBL/GenBank/DDBJ whole genome shotgun (WGS) entry which is preliminary data.</text>
</comment>
<keyword evidence="5" id="KW-1185">Reference proteome</keyword>
<dbReference type="PANTHER" id="PTHR14758:SF1">
    <property type="entry name" value="CENTROSOME-ASSOCIATED FAM110 C-TERMINAL DOMAIN-CONTAINING PROTEIN"/>
    <property type="match status" value="1"/>
</dbReference>
<dbReference type="Pfam" id="PF14160">
    <property type="entry name" value="FAM110_C"/>
    <property type="match status" value="1"/>
</dbReference>
<evidence type="ECO:0000259" key="3">
    <source>
        <dbReference type="Pfam" id="PF14160"/>
    </source>
</evidence>
<dbReference type="InterPro" id="IPR025740">
    <property type="entry name" value="FAM110"/>
</dbReference>
<dbReference type="InterPro" id="IPR025741">
    <property type="entry name" value="FAM110_C"/>
</dbReference>
<evidence type="ECO:0000313" key="5">
    <source>
        <dbReference type="Proteomes" id="UP001217089"/>
    </source>
</evidence>
<feature type="compositionally biased region" description="Basic and acidic residues" evidence="2">
    <location>
        <begin position="48"/>
        <end position="63"/>
    </location>
</feature>
<dbReference type="EMBL" id="JARBDR010000813">
    <property type="protein sequence ID" value="KAJ8306632.1"/>
    <property type="molecule type" value="Genomic_DNA"/>
</dbReference>
<evidence type="ECO:0000313" key="4">
    <source>
        <dbReference type="EMBL" id="KAJ8306632.1"/>
    </source>
</evidence>